<protein>
    <submittedName>
        <fullName evidence="3">Uncharacterized protein</fullName>
    </submittedName>
</protein>
<evidence type="ECO:0000259" key="1">
    <source>
        <dbReference type="Pfam" id="PF13086"/>
    </source>
</evidence>
<feature type="domain" description="DNA2/NAM7 helicase helicase" evidence="1">
    <location>
        <begin position="180"/>
        <end position="387"/>
    </location>
</feature>
<dbReference type="GO" id="GO:0004386">
    <property type="term" value="F:helicase activity"/>
    <property type="evidence" value="ECO:0007669"/>
    <property type="project" value="InterPro"/>
</dbReference>
<feature type="domain" description="DUF6469" evidence="2">
    <location>
        <begin position="20"/>
        <end position="137"/>
    </location>
</feature>
<name>A0A067KVR3_JATCU</name>
<dbReference type="Pfam" id="PF13086">
    <property type="entry name" value="AAA_11"/>
    <property type="match status" value="2"/>
</dbReference>
<dbReference type="InterPro" id="IPR045055">
    <property type="entry name" value="DNA2/NAM7-like"/>
</dbReference>
<dbReference type="Proteomes" id="UP000027138">
    <property type="component" value="Unassembled WGS sequence"/>
</dbReference>
<dbReference type="InterPro" id="IPR045529">
    <property type="entry name" value="DUF6469"/>
</dbReference>
<sequence>MTILSTAPASEIECIKPSDDFKAPDNLIYDVVINKITNDENEVEIYEPENGDLIALTNVRPKCIDDLNWPKGSCVFALVQKVRIKFIDDDYYHDIQILSSKPIESEQDVQKFERRRTLFTVFLSNMTTNMRIWKALNSELCGRNMNILKQVVENYAQCFSQERYSVDVSTLGAIIRSFDLNDSQEEAVLSCIAMRECYHRNTVKLIWGPPGTGKTKTVGSLVFALLKSKCKTLTCAPTNVAVLEVTTRLLNLVMPTLQHQTYGLGDVILFGNGERMKIDNRDDLLDVFLDYRADVLAKSLAPLSGWNHCLELMICLLEDPDKQYYEYLQIQAEKHGKEDKNLEEQEKEIIGKEKLQRNQEKHDYRNAHNCRTKNNNTWKRIISQILEESKKNWKEKFHSMKERQCKHYRKQERYALSERFDAEILTLDDFWKQAFNDCKDKIKMHVVSMYTHLPTSIISLRIVKKMIESLELLELLETLLAGVSQGLKHALSDITDETNRMGSFTEQSRLSVTAKDCLKLLKSLCDTFILPDCFQKHEIKSFCLKSARLIFCTVSSAAKLHAEEISRLEILIIDEAAQLKECESIIPLLLPGIHHAVLIGDERQLPSLVRSKAL</sequence>
<dbReference type="InterPro" id="IPR027417">
    <property type="entry name" value="P-loop_NTPase"/>
</dbReference>
<feature type="domain" description="DNA2/NAM7 helicase helicase" evidence="1">
    <location>
        <begin position="535"/>
        <end position="612"/>
    </location>
</feature>
<dbReference type="AlphaFoldDB" id="A0A067KVR3"/>
<organism evidence="3 4">
    <name type="scientific">Jatropha curcas</name>
    <name type="common">Barbados nut</name>
    <dbReference type="NCBI Taxonomy" id="180498"/>
    <lineage>
        <taxon>Eukaryota</taxon>
        <taxon>Viridiplantae</taxon>
        <taxon>Streptophyta</taxon>
        <taxon>Embryophyta</taxon>
        <taxon>Tracheophyta</taxon>
        <taxon>Spermatophyta</taxon>
        <taxon>Magnoliopsida</taxon>
        <taxon>eudicotyledons</taxon>
        <taxon>Gunneridae</taxon>
        <taxon>Pentapetalae</taxon>
        <taxon>rosids</taxon>
        <taxon>fabids</taxon>
        <taxon>Malpighiales</taxon>
        <taxon>Euphorbiaceae</taxon>
        <taxon>Crotonoideae</taxon>
        <taxon>Jatropheae</taxon>
        <taxon>Jatropha</taxon>
    </lineage>
</organism>
<dbReference type="InterPro" id="IPR041677">
    <property type="entry name" value="DNA2/NAM7_AAA_11"/>
</dbReference>
<reference evidence="3 4" key="1">
    <citation type="journal article" date="2014" name="PLoS ONE">
        <title>Global Analysis of Gene Expression Profiles in Physic Nut (Jatropha curcas L.) Seedlings Exposed to Salt Stress.</title>
        <authorList>
            <person name="Zhang L."/>
            <person name="Zhang C."/>
            <person name="Wu P."/>
            <person name="Chen Y."/>
            <person name="Li M."/>
            <person name="Jiang H."/>
            <person name="Wu G."/>
        </authorList>
    </citation>
    <scope>NUCLEOTIDE SEQUENCE [LARGE SCALE GENOMIC DNA]</scope>
    <source>
        <strain evidence="4">cv. GZQX0401</strain>
        <tissue evidence="3">Young leaves</tissue>
    </source>
</reference>
<dbReference type="SUPFAM" id="SSF52540">
    <property type="entry name" value="P-loop containing nucleoside triphosphate hydrolases"/>
    <property type="match status" value="1"/>
</dbReference>
<accession>A0A067KVR3</accession>
<dbReference type="PANTHER" id="PTHR10887">
    <property type="entry name" value="DNA2/NAM7 HELICASE FAMILY"/>
    <property type="match status" value="1"/>
</dbReference>
<keyword evidence="4" id="KW-1185">Reference proteome</keyword>
<dbReference type="EMBL" id="KK914439">
    <property type="protein sequence ID" value="KDP36360.1"/>
    <property type="molecule type" value="Genomic_DNA"/>
</dbReference>
<evidence type="ECO:0000313" key="3">
    <source>
        <dbReference type="EMBL" id="KDP36360.1"/>
    </source>
</evidence>
<dbReference type="Gene3D" id="3.40.50.300">
    <property type="entry name" value="P-loop containing nucleotide triphosphate hydrolases"/>
    <property type="match status" value="1"/>
</dbReference>
<gene>
    <name evidence="3" type="ORF">JCGZ_09775</name>
</gene>
<evidence type="ECO:0000259" key="2">
    <source>
        <dbReference type="Pfam" id="PF20073"/>
    </source>
</evidence>
<dbReference type="OrthoDB" id="843353at2759"/>
<evidence type="ECO:0000313" key="4">
    <source>
        <dbReference type="Proteomes" id="UP000027138"/>
    </source>
</evidence>
<dbReference type="PANTHER" id="PTHR10887:SF529">
    <property type="entry name" value="P-LOOP NUCLEOSIDE TRIPHOSPHATE HYDROLASE SUPERFAMILY PROTEIN"/>
    <property type="match status" value="1"/>
</dbReference>
<proteinExistence type="predicted"/>
<dbReference type="Pfam" id="PF20073">
    <property type="entry name" value="DUF6469"/>
    <property type="match status" value="1"/>
</dbReference>